<dbReference type="GO" id="GO:0016020">
    <property type="term" value="C:membrane"/>
    <property type="evidence" value="ECO:0007669"/>
    <property type="project" value="UniProtKB-SubCell"/>
</dbReference>
<gene>
    <name evidence="9" type="ORF">UJA718_LOCUS15717</name>
</gene>
<feature type="transmembrane region" description="Helical" evidence="8">
    <location>
        <begin position="355"/>
        <end position="374"/>
    </location>
</feature>
<evidence type="ECO:0000256" key="7">
    <source>
        <dbReference type="SAM" id="MobiDB-lite"/>
    </source>
</evidence>
<feature type="transmembrane region" description="Helical" evidence="8">
    <location>
        <begin position="415"/>
        <end position="433"/>
    </location>
</feature>
<keyword evidence="4" id="KW-0813">Transport</keyword>
<feature type="compositionally biased region" description="Polar residues" evidence="7">
    <location>
        <begin position="29"/>
        <end position="44"/>
    </location>
</feature>
<evidence type="ECO:0000313" key="9">
    <source>
        <dbReference type="EMBL" id="CAF4349774.1"/>
    </source>
</evidence>
<evidence type="ECO:0000313" key="10">
    <source>
        <dbReference type="Proteomes" id="UP000663873"/>
    </source>
</evidence>
<feature type="transmembrane region" description="Helical" evidence="8">
    <location>
        <begin position="303"/>
        <end position="321"/>
    </location>
</feature>
<dbReference type="InterPro" id="IPR036259">
    <property type="entry name" value="MFS_trans_sf"/>
</dbReference>
<dbReference type="SUPFAM" id="SSF50956">
    <property type="entry name" value="Thermostable phytase (3-phytase)"/>
    <property type="match status" value="1"/>
</dbReference>
<feature type="transmembrane region" description="Helical" evidence="8">
    <location>
        <begin position="615"/>
        <end position="633"/>
    </location>
</feature>
<dbReference type="InterPro" id="IPR011042">
    <property type="entry name" value="6-blade_b-propeller_TolB-like"/>
</dbReference>
<evidence type="ECO:0000256" key="5">
    <source>
        <dbReference type="ARBA" id="ARBA00022989"/>
    </source>
</evidence>
<dbReference type="EMBL" id="CAJOBP010002347">
    <property type="protein sequence ID" value="CAF4349774.1"/>
    <property type="molecule type" value="Genomic_DNA"/>
</dbReference>
<keyword evidence="4" id="KW-0653">Protein transport</keyword>
<protein>
    <submittedName>
        <fullName evidence="9">Uncharacterized protein</fullName>
    </submittedName>
</protein>
<keyword evidence="3 8" id="KW-0812">Transmembrane</keyword>
<dbReference type="Pfam" id="PF00854">
    <property type="entry name" value="PTR2"/>
    <property type="match status" value="1"/>
</dbReference>
<comment type="caution">
    <text evidence="9">The sequence shown here is derived from an EMBL/GenBank/DDBJ whole genome shotgun (WGS) entry which is preliminary data.</text>
</comment>
<feature type="transmembrane region" description="Helical" evidence="8">
    <location>
        <begin position="575"/>
        <end position="594"/>
    </location>
</feature>
<evidence type="ECO:0000256" key="6">
    <source>
        <dbReference type="ARBA" id="ARBA00023136"/>
    </source>
</evidence>
<comment type="subcellular location">
    <subcellularLocation>
        <location evidence="1">Membrane</location>
        <topology evidence="1">Multi-pass membrane protein</topology>
    </subcellularLocation>
</comment>
<dbReference type="InterPro" id="IPR000109">
    <property type="entry name" value="POT_fam"/>
</dbReference>
<keyword evidence="4" id="KW-0571">Peptide transport</keyword>
<evidence type="ECO:0000256" key="1">
    <source>
        <dbReference type="ARBA" id="ARBA00004141"/>
    </source>
</evidence>
<feature type="transmembrane region" description="Helical" evidence="8">
    <location>
        <begin position="537"/>
        <end position="555"/>
    </location>
</feature>
<name>A0A820KX31_9BILA</name>
<sequence length="753" mass="84994">MYNYRIIQWKKDGTANGQVVAGGKGAGNGLNQLNSPTDSRRSGTTQGEILIDNVACYGLTMDDQRYLYVSDELKHEEKRYQLGEKNGTVVAGGKGQSAGLSQFNCPSYLFVDRRQNVYVSDNESRRAMKWAKCAKEGIVVAGGQGFGNALTQLYRPHGLYVDALDSRSKTRHYNCGWKGPRSRSQSARLPLRNNNREYQISMTEQIVVNDGQFTETTPILQSEDTHETEPTAEELTTLHRISDHIPLAARLIIVCEFCERFAYLGLVGVFQNYIQFPVPGPHDKQPGALGRGQRIATLLTTSFRFWCFVTPTLGAILADQYWGKYKTIFLGCVVYLIGLLLLVLSSTPFAIHANLAFHGLIVAVIILGLAIGALKSNVSPLMAEQYTRKKPIVKVISGEKKIIDPKVTVQSMFNWFYWSIYLGALSSIITTNIEKYYSYWLAYLLPMMVFIPCVVILVIGRRRFIRKPPNGSLFIRACQITIRATYMRYKLGKQNDRHHFLDYAKANSWKTIHDDQAIACESNDNQFIEDLKQAWDACRVFAFFPVYWTCCLQTTNNMISQAAQMNVGPLPNDVLQNVLSIIALVFIPIFDLLIYPALRRYKISFTSISRMTCGYFLVSIAMAWTAFVQHLIYSTGPNYDYTTKPCHECQKFNNITVAWQIPSYFFIGVSEVFAAITGLEYAYTKAPASMKSVVVSFFLLTTAIGSALSFAFLPLAIDPKLLWMYVSLAVVTFIMATLFFLCFRNEQKKEAEI</sequence>
<feature type="region of interest" description="Disordered" evidence="7">
    <location>
        <begin position="25"/>
        <end position="44"/>
    </location>
</feature>
<dbReference type="AlphaFoldDB" id="A0A820KX31"/>
<keyword evidence="10" id="KW-1185">Reference proteome</keyword>
<feature type="transmembrane region" description="Helical" evidence="8">
    <location>
        <begin position="439"/>
        <end position="459"/>
    </location>
</feature>
<keyword evidence="5 8" id="KW-1133">Transmembrane helix</keyword>
<dbReference type="SUPFAM" id="SSF103473">
    <property type="entry name" value="MFS general substrate transporter"/>
    <property type="match status" value="1"/>
</dbReference>
<comment type="similarity">
    <text evidence="2">Belongs to the major facilitator superfamily. Proton-dependent oligopeptide transporter (POT/PTR) (TC 2.A.17) family.</text>
</comment>
<dbReference type="GO" id="GO:0022857">
    <property type="term" value="F:transmembrane transporter activity"/>
    <property type="evidence" value="ECO:0007669"/>
    <property type="project" value="InterPro"/>
</dbReference>
<evidence type="ECO:0000256" key="2">
    <source>
        <dbReference type="ARBA" id="ARBA00005982"/>
    </source>
</evidence>
<dbReference type="PANTHER" id="PTHR11654">
    <property type="entry name" value="OLIGOPEPTIDE TRANSPORTER-RELATED"/>
    <property type="match status" value="1"/>
</dbReference>
<feature type="transmembrane region" description="Helical" evidence="8">
    <location>
        <begin position="695"/>
        <end position="717"/>
    </location>
</feature>
<feature type="transmembrane region" description="Helical" evidence="8">
    <location>
        <begin position="723"/>
        <end position="743"/>
    </location>
</feature>
<dbReference type="GO" id="GO:0015833">
    <property type="term" value="P:peptide transport"/>
    <property type="evidence" value="ECO:0007669"/>
    <property type="project" value="UniProtKB-KW"/>
</dbReference>
<proteinExistence type="inferred from homology"/>
<feature type="transmembrane region" description="Helical" evidence="8">
    <location>
        <begin position="661"/>
        <end position="683"/>
    </location>
</feature>
<feature type="transmembrane region" description="Helical" evidence="8">
    <location>
        <begin position="328"/>
        <end position="349"/>
    </location>
</feature>
<keyword evidence="6 8" id="KW-0472">Membrane</keyword>
<accession>A0A820KX31</accession>
<dbReference type="Proteomes" id="UP000663873">
    <property type="component" value="Unassembled WGS sequence"/>
</dbReference>
<evidence type="ECO:0000256" key="3">
    <source>
        <dbReference type="ARBA" id="ARBA00022692"/>
    </source>
</evidence>
<evidence type="ECO:0000256" key="4">
    <source>
        <dbReference type="ARBA" id="ARBA00022856"/>
    </source>
</evidence>
<dbReference type="Gene3D" id="2.120.10.30">
    <property type="entry name" value="TolB, C-terminal domain"/>
    <property type="match status" value="1"/>
</dbReference>
<reference evidence="9" key="1">
    <citation type="submission" date="2021-02" db="EMBL/GenBank/DDBJ databases">
        <authorList>
            <person name="Nowell W R."/>
        </authorList>
    </citation>
    <scope>NUCLEOTIDE SEQUENCE</scope>
</reference>
<dbReference type="Gene3D" id="1.20.1250.20">
    <property type="entry name" value="MFS general substrate transporter like domains"/>
    <property type="match status" value="1"/>
</dbReference>
<evidence type="ECO:0000256" key="8">
    <source>
        <dbReference type="SAM" id="Phobius"/>
    </source>
</evidence>
<organism evidence="9 10">
    <name type="scientific">Rotaria socialis</name>
    <dbReference type="NCBI Taxonomy" id="392032"/>
    <lineage>
        <taxon>Eukaryota</taxon>
        <taxon>Metazoa</taxon>
        <taxon>Spiralia</taxon>
        <taxon>Gnathifera</taxon>
        <taxon>Rotifera</taxon>
        <taxon>Eurotatoria</taxon>
        <taxon>Bdelloidea</taxon>
        <taxon>Philodinida</taxon>
        <taxon>Philodinidae</taxon>
        <taxon>Rotaria</taxon>
    </lineage>
</organism>